<dbReference type="SUPFAM" id="SSF55073">
    <property type="entry name" value="Nucleotide cyclase"/>
    <property type="match status" value="1"/>
</dbReference>
<sequence length="439" mass="47971">MQSETGVGWTHSIKEAPDLAEVQPEFTTRLPRWLAWYLSYDLAGKEKRERRQQRALNFVALGGSLSASSYVIVYLLFDWGLWPSALGAAINALILISLPFIRKRSRTWTFFAGAIVVSLNLVFLTYLIGISSGIYLLLFIVPGAVMLIFGPASTDLLAIAFATSLAGAIFCTVFVSEPALSAANHDGLQKGLMITSIVSVLALVVFPAYLGFLRAERAESALEAEHARSEALLYNLLPTEIAARLKDAPDQTIADSLDHTAILFADIVNFTPRSAQMSPEELVSFLNRIFSSFDELATKHGLEKIKTIGDAYMVAAGLPQPVDRPVHRVAEMAFDMLAAMRAFSDEIGEEIEIRIGIHSGPVVAGVIGHQKLFYDVWGDTVNTASRMESHGAAGRIQVTAVAREALRDDFDFDPRGAVEIKGIGALETWWLAGRKARTV</sequence>
<dbReference type="PANTHER" id="PTHR11920:SF335">
    <property type="entry name" value="GUANYLATE CYCLASE"/>
    <property type="match status" value="1"/>
</dbReference>
<keyword evidence="4 8" id="KW-1133">Transmembrane helix</keyword>
<dbReference type="Proteomes" id="UP001165279">
    <property type="component" value="Unassembled WGS sequence"/>
</dbReference>
<dbReference type="Pfam" id="PF00211">
    <property type="entry name" value="Guanylate_cyc"/>
    <property type="match status" value="1"/>
</dbReference>
<reference evidence="10" key="1">
    <citation type="submission" date="2022-02" db="EMBL/GenBank/DDBJ databases">
        <title>The genome sequence of Ruegeria sp. 1NDH52C.</title>
        <authorList>
            <person name="Du J."/>
        </authorList>
    </citation>
    <scope>NUCLEOTIDE SEQUENCE</scope>
    <source>
        <strain evidence="10">1NDH52C</strain>
    </source>
</reference>
<evidence type="ECO:0000256" key="4">
    <source>
        <dbReference type="ARBA" id="ARBA00022989"/>
    </source>
</evidence>
<evidence type="ECO:0000256" key="6">
    <source>
        <dbReference type="ARBA" id="ARBA00023239"/>
    </source>
</evidence>
<dbReference type="InterPro" id="IPR001054">
    <property type="entry name" value="A/G_cyclase"/>
</dbReference>
<evidence type="ECO:0000313" key="11">
    <source>
        <dbReference type="Proteomes" id="UP001165279"/>
    </source>
</evidence>
<protein>
    <submittedName>
        <fullName evidence="10">Adenylate/guanylate cyclase domain-containing protein</fullName>
    </submittedName>
</protein>
<feature type="transmembrane region" description="Helical" evidence="8">
    <location>
        <begin position="192"/>
        <end position="212"/>
    </location>
</feature>
<dbReference type="InterPro" id="IPR048432">
    <property type="entry name" value="MASE7"/>
</dbReference>
<evidence type="ECO:0000256" key="3">
    <source>
        <dbReference type="ARBA" id="ARBA00022741"/>
    </source>
</evidence>
<evidence type="ECO:0000256" key="7">
    <source>
        <dbReference type="RuleBase" id="RU000405"/>
    </source>
</evidence>
<feature type="transmembrane region" description="Helical" evidence="8">
    <location>
        <begin position="157"/>
        <end position="180"/>
    </location>
</feature>
<gene>
    <name evidence="10" type="ORF">MB818_21450</name>
</gene>
<accession>A0ABS9P2Y1</accession>
<keyword evidence="11" id="KW-1185">Reference proteome</keyword>
<comment type="subcellular location">
    <subcellularLocation>
        <location evidence="1">Membrane</location>
    </subcellularLocation>
</comment>
<keyword evidence="2 8" id="KW-0812">Transmembrane</keyword>
<dbReference type="EMBL" id="JAKOEM010000041">
    <property type="protein sequence ID" value="MCG6560779.1"/>
    <property type="molecule type" value="Genomic_DNA"/>
</dbReference>
<name>A0ABS9P2Y1_9RHOB</name>
<comment type="caution">
    <text evidence="10">The sequence shown here is derived from an EMBL/GenBank/DDBJ whole genome shotgun (WGS) entry which is preliminary data.</text>
</comment>
<dbReference type="Pfam" id="PF20967">
    <property type="entry name" value="MASE7"/>
    <property type="match status" value="1"/>
</dbReference>
<feature type="transmembrane region" description="Helical" evidence="8">
    <location>
        <begin position="108"/>
        <end position="128"/>
    </location>
</feature>
<dbReference type="PROSITE" id="PS50125">
    <property type="entry name" value="GUANYLATE_CYCLASE_2"/>
    <property type="match status" value="1"/>
</dbReference>
<feature type="transmembrane region" description="Helical" evidence="8">
    <location>
        <begin position="134"/>
        <end position="150"/>
    </location>
</feature>
<evidence type="ECO:0000256" key="1">
    <source>
        <dbReference type="ARBA" id="ARBA00004370"/>
    </source>
</evidence>
<dbReference type="Gene3D" id="3.30.70.1230">
    <property type="entry name" value="Nucleotide cyclase"/>
    <property type="match status" value="1"/>
</dbReference>
<feature type="transmembrane region" description="Helical" evidence="8">
    <location>
        <begin position="82"/>
        <end position="101"/>
    </location>
</feature>
<keyword evidence="6 7" id="KW-0456">Lyase</keyword>
<dbReference type="PANTHER" id="PTHR11920">
    <property type="entry name" value="GUANYLYL CYCLASE"/>
    <property type="match status" value="1"/>
</dbReference>
<dbReference type="SMART" id="SM00044">
    <property type="entry name" value="CYCc"/>
    <property type="match status" value="1"/>
</dbReference>
<comment type="similarity">
    <text evidence="7">Belongs to the adenylyl cyclase class-4/guanylyl cyclase family.</text>
</comment>
<proteinExistence type="inferred from homology"/>
<evidence type="ECO:0000313" key="10">
    <source>
        <dbReference type="EMBL" id="MCG6560779.1"/>
    </source>
</evidence>
<dbReference type="InterPro" id="IPR050401">
    <property type="entry name" value="Cyclic_nucleotide_synthase"/>
</dbReference>
<keyword evidence="3" id="KW-0547">Nucleotide-binding</keyword>
<organism evidence="10 11">
    <name type="scientific">Ruegeria alba</name>
    <dbReference type="NCBI Taxonomy" id="2916756"/>
    <lineage>
        <taxon>Bacteria</taxon>
        <taxon>Pseudomonadati</taxon>
        <taxon>Pseudomonadota</taxon>
        <taxon>Alphaproteobacteria</taxon>
        <taxon>Rhodobacterales</taxon>
        <taxon>Roseobacteraceae</taxon>
        <taxon>Ruegeria</taxon>
    </lineage>
</organism>
<feature type="domain" description="Guanylate cyclase" evidence="9">
    <location>
        <begin position="261"/>
        <end position="388"/>
    </location>
</feature>
<dbReference type="InterPro" id="IPR029787">
    <property type="entry name" value="Nucleotide_cyclase"/>
</dbReference>
<dbReference type="CDD" id="cd07302">
    <property type="entry name" value="CHD"/>
    <property type="match status" value="1"/>
</dbReference>
<evidence type="ECO:0000256" key="2">
    <source>
        <dbReference type="ARBA" id="ARBA00022692"/>
    </source>
</evidence>
<dbReference type="PROSITE" id="PS00452">
    <property type="entry name" value="GUANYLATE_CYCLASE_1"/>
    <property type="match status" value="1"/>
</dbReference>
<evidence type="ECO:0000256" key="8">
    <source>
        <dbReference type="SAM" id="Phobius"/>
    </source>
</evidence>
<evidence type="ECO:0000259" key="9">
    <source>
        <dbReference type="PROSITE" id="PS50125"/>
    </source>
</evidence>
<dbReference type="InterPro" id="IPR018297">
    <property type="entry name" value="A/G_cyclase_CS"/>
</dbReference>
<keyword evidence="5 8" id="KW-0472">Membrane</keyword>
<feature type="transmembrane region" description="Helical" evidence="8">
    <location>
        <begin position="55"/>
        <end position="76"/>
    </location>
</feature>
<evidence type="ECO:0000256" key="5">
    <source>
        <dbReference type="ARBA" id="ARBA00023136"/>
    </source>
</evidence>